<evidence type="ECO:0000313" key="1">
    <source>
        <dbReference type="EMBL" id="ERJ20973.1"/>
    </source>
</evidence>
<accession>U2G4H4</accession>
<proteinExistence type="predicted"/>
<reference evidence="1 2" key="1">
    <citation type="journal article" date="2013" name="BMC Genomics">
        <title>Comparative genomics of Campylobacter concisus isolates reveals genetic diversity and provides insights into disease association.</title>
        <authorList>
            <person name="Deshpande N.P."/>
            <person name="Kaakoush N.O."/>
            <person name="Wilkins M.R."/>
            <person name="Mitchell H.M."/>
        </authorList>
    </citation>
    <scope>NUCLEOTIDE SEQUENCE [LARGE SCALE GENOMIC DNA]</scope>
    <source>
        <strain evidence="1 2">UNSW3</strain>
    </source>
</reference>
<dbReference type="Proteomes" id="UP000016636">
    <property type="component" value="Unassembled WGS sequence"/>
</dbReference>
<sequence length="45" mass="5332">MNLASKSKQKLCRKFKSEINFKFVHFEIKILSISKNKSKFIESIL</sequence>
<dbReference type="PATRIC" id="fig|1242966.3.peg.1979"/>
<evidence type="ECO:0000313" key="2">
    <source>
        <dbReference type="Proteomes" id="UP000016636"/>
    </source>
</evidence>
<dbReference type="EMBL" id="ANNE01000042">
    <property type="protein sequence ID" value="ERJ20973.1"/>
    <property type="molecule type" value="Genomic_DNA"/>
</dbReference>
<dbReference type="AlphaFoldDB" id="U2G4H4"/>
<organism evidence="1 2">
    <name type="scientific">Campylobacter concisus UNSW3</name>
    <dbReference type="NCBI Taxonomy" id="1242966"/>
    <lineage>
        <taxon>Bacteria</taxon>
        <taxon>Pseudomonadati</taxon>
        <taxon>Campylobacterota</taxon>
        <taxon>Epsilonproteobacteria</taxon>
        <taxon>Campylobacterales</taxon>
        <taxon>Campylobacteraceae</taxon>
        <taxon>Campylobacter</taxon>
    </lineage>
</organism>
<name>U2G4H4_9BACT</name>
<protein>
    <submittedName>
        <fullName evidence="1">Uncharacterized protein</fullName>
    </submittedName>
</protein>
<comment type="caution">
    <text evidence="1">The sequence shown here is derived from an EMBL/GenBank/DDBJ whole genome shotgun (WGS) entry which is preliminary data.</text>
</comment>
<gene>
    <name evidence="1" type="ORF">UNSW3_1941</name>
</gene>